<feature type="domain" description="EngB-type G" evidence="6">
    <location>
        <begin position="93"/>
        <end position="272"/>
    </location>
</feature>
<evidence type="ECO:0000313" key="7">
    <source>
        <dbReference type="EMBL" id="KAK5053229.1"/>
    </source>
</evidence>
<feature type="compositionally biased region" description="Basic residues" evidence="5">
    <location>
        <begin position="518"/>
        <end position="530"/>
    </location>
</feature>
<dbReference type="PANTHER" id="PTHR46498:SF1">
    <property type="entry name" value="GTP-BINDING PROTEIN 8"/>
    <property type="match status" value="1"/>
</dbReference>
<keyword evidence="3" id="KW-0460">Magnesium</keyword>
<dbReference type="InterPro" id="IPR006073">
    <property type="entry name" value="GTP-bd"/>
</dbReference>
<sequence length="577" mass="62976">MQGTTCTSCRAISRTRFHLRLFFLKDSRRRLHSSSSRLNHTPLQPQSWYWETEPPSKENLAAAENFFRGHRPFREWTGTGWRRHKASTPGALLLPEIIVLGRSNVGKSSLLNRVTYSVELNRVSQTPGATKTMWAWSLAAKNEDTGGAIRGWGGDCSSKLTLVDLPGYGYGSDAEWGTEIVTYMKNRKELRRAYVVVDALQGITQHDRKILEVLRSLTIPYQLIVSKCDKSGWQGSQTAIESALRPIREEAELGSNSHAGLGELLLVGGLNSPSLVQPYGIQNVQWSFLRATGLDKYAMSHAAASSDYAKQAESFTPYLQQNSPTPSQPLTARLPQGLSAPAAAPRPPKTELSLQDFLAELLNVKPDSSAPSQRGTNPPSSRVLWKPSASAYSETQNPVDRKLMDLIAASRSTAKQASPELIRPGPSIPSSRMSSTRLKNTPIRQVPSVHALARQENRREVQGVMRSTPALPPRPVTASTSVIPHGKGVSHGIDAFESMFAAEQGKANNMSNSSQPKSKSKSKNKSKSKSKSSDFDDPPAPEVSMGKGVVRGMDAFESMFGGASSNGGGSKKQKKRQ</sequence>
<feature type="region of interest" description="Disordered" evidence="5">
    <location>
        <begin position="505"/>
        <end position="577"/>
    </location>
</feature>
<feature type="compositionally biased region" description="Polar residues" evidence="5">
    <location>
        <begin position="428"/>
        <end position="443"/>
    </location>
</feature>
<keyword evidence="8" id="KW-1185">Reference proteome</keyword>
<feature type="compositionally biased region" description="Polar residues" evidence="5">
    <location>
        <begin position="369"/>
        <end position="380"/>
    </location>
</feature>
<feature type="region of interest" description="Disordered" evidence="5">
    <location>
        <begin position="366"/>
        <end position="397"/>
    </location>
</feature>
<dbReference type="Gene3D" id="3.40.50.300">
    <property type="entry name" value="P-loop containing nucleotide triphosphate hydrolases"/>
    <property type="match status" value="1"/>
</dbReference>
<dbReference type="Pfam" id="PF01926">
    <property type="entry name" value="MMR_HSR1"/>
    <property type="match status" value="1"/>
</dbReference>
<evidence type="ECO:0000256" key="2">
    <source>
        <dbReference type="ARBA" id="ARBA00022741"/>
    </source>
</evidence>
<protein>
    <recommendedName>
        <fullName evidence="6">EngB-type G domain-containing protein</fullName>
    </recommendedName>
</protein>
<dbReference type="GO" id="GO:0005739">
    <property type="term" value="C:mitochondrion"/>
    <property type="evidence" value="ECO:0007669"/>
    <property type="project" value="TreeGrafter"/>
</dbReference>
<accession>A0AAV9NEB0</accession>
<dbReference type="AlphaFoldDB" id="A0AAV9NEB0"/>
<keyword evidence="2" id="KW-0547">Nucleotide-binding</keyword>
<evidence type="ECO:0000256" key="3">
    <source>
        <dbReference type="ARBA" id="ARBA00022842"/>
    </source>
</evidence>
<proteinExistence type="predicted"/>
<gene>
    <name evidence="7" type="ORF">LTR84_002203</name>
</gene>
<evidence type="ECO:0000313" key="8">
    <source>
        <dbReference type="Proteomes" id="UP001358417"/>
    </source>
</evidence>
<evidence type="ECO:0000256" key="5">
    <source>
        <dbReference type="SAM" id="MobiDB-lite"/>
    </source>
</evidence>
<evidence type="ECO:0000256" key="1">
    <source>
        <dbReference type="ARBA" id="ARBA00022723"/>
    </source>
</evidence>
<reference evidence="7 8" key="1">
    <citation type="submission" date="2023-08" db="EMBL/GenBank/DDBJ databases">
        <title>Black Yeasts Isolated from many extreme environments.</title>
        <authorList>
            <person name="Coleine C."/>
            <person name="Stajich J.E."/>
            <person name="Selbmann L."/>
        </authorList>
    </citation>
    <scope>NUCLEOTIDE SEQUENCE [LARGE SCALE GENOMIC DNA]</scope>
    <source>
        <strain evidence="7 8">CCFEE 5792</strain>
    </source>
</reference>
<dbReference type="Proteomes" id="UP001358417">
    <property type="component" value="Unassembled WGS sequence"/>
</dbReference>
<name>A0AAV9NEB0_9EURO</name>
<keyword evidence="4" id="KW-0342">GTP-binding</keyword>
<dbReference type="InterPro" id="IPR027417">
    <property type="entry name" value="P-loop_NTPase"/>
</dbReference>
<dbReference type="SUPFAM" id="SSF52540">
    <property type="entry name" value="P-loop containing nucleoside triphosphate hydrolases"/>
    <property type="match status" value="1"/>
</dbReference>
<dbReference type="GO" id="GO:0046872">
    <property type="term" value="F:metal ion binding"/>
    <property type="evidence" value="ECO:0007669"/>
    <property type="project" value="UniProtKB-KW"/>
</dbReference>
<dbReference type="PANTHER" id="PTHR46498">
    <property type="entry name" value="GTP-BINDING PROTEIN 8"/>
    <property type="match status" value="1"/>
</dbReference>
<dbReference type="GO" id="GO:0005525">
    <property type="term" value="F:GTP binding"/>
    <property type="evidence" value="ECO:0007669"/>
    <property type="project" value="UniProtKB-KW"/>
</dbReference>
<dbReference type="PROSITE" id="PS51706">
    <property type="entry name" value="G_ENGB"/>
    <property type="match status" value="1"/>
</dbReference>
<dbReference type="GeneID" id="89970415"/>
<dbReference type="InterPro" id="IPR052279">
    <property type="entry name" value="EngB_GTPase"/>
</dbReference>
<evidence type="ECO:0000259" key="6">
    <source>
        <dbReference type="PROSITE" id="PS51706"/>
    </source>
</evidence>
<dbReference type="EMBL" id="JAVRRD010000012">
    <property type="protein sequence ID" value="KAK5053229.1"/>
    <property type="molecule type" value="Genomic_DNA"/>
</dbReference>
<feature type="region of interest" description="Disordered" evidence="5">
    <location>
        <begin position="411"/>
        <end position="485"/>
    </location>
</feature>
<dbReference type="RefSeq" id="XP_064706671.1">
    <property type="nucleotide sequence ID" value="XM_064845817.1"/>
</dbReference>
<keyword evidence="1" id="KW-0479">Metal-binding</keyword>
<evidence type="ECO:0000256" key="4">
    <source>
        <dbReference type="ARBA" id="ARBA00023134"/>
    </source>
</evidence>
<comment type="caution">
    <text evidence="7">The sequence shown here is derived from an EMBL/GenBank/DDBJ whole genome shotgun (WGS) entry which is preliminary data.</text>
</comment>
<dbReference type="InterPro" id="IPR030393">
    <property type="entry name" value="G_ENGB_dom"/>
</dbReference>
<feature type="compositionally biased region" description="Low complexity" evidence="5">
    <location>
        <begin position="508"/>
        <end position="517"/>
    </location>
</feature>
<organism evidence="7 8">
    <name type="scientific">Exophiala bonariae</name>
    <dbReference type="NCBI Taxonomy" id="1690606"/>
    <lineage>
        <taxon>Eukaryota</taxon>
        <taxon>Fungi</taxon>
        <taxon>Dikarya</taxon>
        <taxon>Ascomycota</taxon>
        <taxon>Pezizomycotina</taxon>
        <taxon>Eurotiomycetes</taxon>
        <taxon>Chaetothyriomycetidae</taxon>
        <taxon>Chaetothyriales</taxon>
        <taxon>Herpotrichiellaceae</taxon>
        <taxon>Exophiala</taxon>
    </lineage>
</organism>